<sequence>MSPNQSGLHSMPPSPTDHSVHRNFLSNNHKMRPRDPSDRHNDLSQTATANKNALDVNAPFFRKESDFSNTEKPYSYTKRQATPPVPIMAHSSGVDDYRSVIDDLTLEIQQLRKEIKRYKQPGPAMLHKDKLFEIKVHGLPQKKQRELEAILRDFATDLDNHVEVSSLQKMRKISSLNRDHAYSKSGIQCKHAPSFLGFNLQPADAAYASMSASAESSSTPANLAILASSKSSKDKVKGYPRDVPDGLLPRHTIMTDKERKRLVVRRLKQFFTGKIDSADISKMPPVRPGGSFIMTRVLLDAQVAGPSSAQEATTHGTKPIREARILSLEQQSRQWGHQCRSNDSGSPSVLDKDTMETDDPRGRVILDPDRAQIPSENLNYIRHLDLLPPELLSRRQSNQDTHLEVAGWVSLTLLYNLAQLHLINVTPDLVRSAVLESSTEFQLSPDGHKIRWRGESKDTKLSSHSSGYDLQEISFADDMDNPGGKKERAKTSRVTSNESKFGGSTVDDDNLSGVGLGLNYSRGSAPKWQHHDGAITYYSGAPFCTDLSGDPADLSSNPRTPPSARSRNDSEQPSECDQSPRQKTSRVSIDYKPLKDRWQSIRQQTSVMDGDNNKIQGPMYDNREQSIDIELDLIWNNDQQYIRQQPFESSGLGGVRPDDHFTILVDTKRPKHDILPRPCGRHVEKSDRSTESVIRHWVATGRSGPVVGSEIKATTASRPIEIEYLSWRTERLLPAPLPFPASFFPPFSNDNSTSDEDDNPFIDGYNAGPPPENMG</sequence>
<feature type="region of interest" description="Disordered" evidence="2">
    <location>
        <begin position="746"/>
        <end position="775"/>
    </location>
</feature>
<protein>
    <recommendedName>
        <fullName evidence="5">Frequency clock protein</fullName>
    </recommendedName>
</protein>
<accession>A0A8H5Z0A2</accession>
<organism evidence="3 4">
    <name type="scientific">Fusarium mundagurra</name>
    <dbReference type="NCBI Taxonomy" id="1567541"/>
    <lineage>
        <taxon>Eukaryota</taxon>
        <taxon>Fungi</taxon>
        <taxon>Dikarya</taxon>
        <taxon>Ascomycota</taxon>
        <taxon>Pezizomycotina</taxon>
        <taxon>Sordariomycetes</taxon>
        <taxon>Hypocreomycetidae</taxon>
        <taxon>Hypocreales</taxon>
        <taxon>Nectriaceae</taxon>
        <taxon>Fusarium</taxon>
        <taxon>Fusarium fujikuroi species complex</taxon>
    </lineage>
</organism>
<proteinExistence type="predicted"/>
<gene>
    <name evidence="3" type="ORF">FMUND_3370</name>
</gene>
<dbReference type="Proteomes" id="UP000544331">
    <property type="component" value="Unassembled WGS sequence"/>
</dbReference>
<dbReference type="GO" id="GO:0007623">
    <property type="term" value="P:circadian rhythm"/>
    <property type="evidence" value="ECO:0007669"/>
    <property type="project" value="InterPro"/>
</dbReference>
<evidence type="ECO:0000313" key="3">
    <source>
        <dbReference type="EMBL" id="KAF5721923.1"/>
    </source>
</evidence>
<reference evidence="3 4" key="1">
    <citation type="submission" date="2020-05" db="EMBL/GenBank/DDBJ databases">
        <title>Identification and distribution of gene clusters putatively required for synthesis of sphingolipid metabolism inhibitors in phylogenetically diverse species of the filamentous fungus Fusarium.</title>
        <authorList>
            <person name="Kim H.-S."/>
            <person name="Busman M."/>
            <person name="Brown D.W."/>
            <person name="Divon H."/>
            <person name="Uhlig S."/>
            <person name="Proctor R.H."/>
        </authorList>
    </citation>
    <scope>NUCLEOTIDE SEQUENCE [LARGE SCALE GENOMIC DNA]</scope>
    <source>
        <strain evidence="3 4">NRRL 66235</strain>
    </source>
</reference>
<feature type="compositionally biased region" description="Basic and acidic residues" evidence="2">
    <location>
        <begin position="33"/>
        <end position="42"/>
    </location>
</feature>
<dbReference type="EMBL" id="JAAOAN010000104">
    <property type="protein sequence ID" value="KAF5721923.1"/>
    <property type="molecule type" value="Genomic_DNA"/>
</dbReference>
<feature type="coiled-coil region" evidence="1">
    <location>
        <begin position="94"/>
        <end position="121"/>
    </location>
</feature>
<dbReference type="AlphaFoldDB" id="A0A8H5Z0A2"/>
<evidence type="ECO:0000256" key="2">
    <source>
        <dbReference type="SAM" id="MobiDB-lite"/>
    </source>
</evidence>
<feature type="compositionally biased region" description="Basic and acidic residues" evidence="2">
    <location>
        <begin position="350"/>
        <end position="362"/>
    </location>
</feature>
<dbReference type="Pfam" id="PF09421">
    <property type="entry name" value="FRQ"/>
    <property type="match status" value="3"/>
</dbReference>
<keyword evidence="4" id="KW-1185">Reference proteome</keyword>
<feature type="compositionally biased region" description="Polar residues" evidence="2">
    <location>
        <begin position="571"/>
        <end position="587"/>
    </location>
</feature>
<evidence type="ECO:0000256" key="1">
    <source>
        <dbReference type="SAM" id="Coils"/>
    </source>
</evidence>
<evidence type="ECO:0000313" key="4">
    <source>
        <dbReference type="Proteomes" id="UP000544331"/>
    </source>
</evidence>
<dbReference type="GO" id="GO:0005634">
    <property type="term" value="C:nucleus"/>
    <property type="evidence" value="ECO:0007669"/>
    <property type="project" value="InterPro"/>
</dbReference>
<feature type="region of interest" description="Disordered" evidence="2">
    <location>
        <begin position="472"/>
        <end position="508"/>
    </location>
</feature>
<comment type="caution">
    <text evidence="3">The sequence shown here is derived from an EMBL/GenBank/DDBJ whole genome shotgun (WGS) entry which is preliminary data.</text>
</comment>
<keyword evidence="1" id="KW-0175">Coiled coil</keyword>
<feature type="region of interest" description="Disordered" evidence="2">
    <location>
        <begin position="333"/>
        <end position="362"/>
    </location>
</feature>
<dbReference type="GO" id="GO:0006355">
    <property type="term" value="P:regulation of DNA-templated transcription"/>
    <property type="evidence" value="ECO:0007669"/>
    <property type="project" value="InterPro"/>
</dbReference>
<feature type="compositionally biased region" description="Polar residues" evidence="2">
    <location>
        <begin position="333"/>
        <end position="347"/>
    </location>
</feature>
<evidence type="ECO:0008006" key="5">
    <source>
        <dbReference type="Google" id="ProtNLM"/>
    </source>
</evidence>
<dbReference type="InterPro" id="IPR018554">
    <property type="entry name" value="FRQ"/>
</dbReference>
<name>A0A8H5Z0A2_9HYPO</name>
<feature type="region of interest" description="Disordered" evidence="2">
    <location>
        <begin position="549"/>
        <end position="594"/>
    </location>
</feature>
<dbReference type="OrthoDB" id="2536795at2759"/>
<dbReference type="GO" id="GO:0005737">
    <property type="term" value="C:cytoplasm"/>
    <property type="evidence" value="ECO:0007669"/>
    <property type="project" value="InterPro"/>
</dbReference>
<feature type="region of interest" description="Disordered" evidence="2">
    <location>
        <begin position="1"/>
        <end position="53"/>
    </location>
</feature>